<feature type="region of interest" description="Disordered" evidence="2">
    <location>
        <begin position="1"/>
        <end position="105"/>
    </location>
</feature>
<evidence type="ECO:0000256" key="1">
    <source>
        <dbReference type="ARBA" id="ARBA00023157"/>
    </source>
</evidence>
<proteinExistence type="predicted"/>
<dbReference type="EMBL" id="JANIIK010000113">
    <property type="protein sequence ID" value="KAJ3591677.1"/>
    <property type="molecule type" value="Genomic_DNA"/>
</dbReference>
<feature type="compositionally biased region" description="Basic and acidic residues" evidence="2">
    <location>
        <begin position="17"/>
        <end position="43"/>
    </location>
</feature>
<dbReference type="InterPro" id="IPR002350">
    <property type="entry name" value="Kazal_dom"/>
</dbReference>
<dbReference type="Proteomes" id="UP001148018">
    <property type="component" value="Unassembled WGS sequence"/>
</dbReference>
<feature type="non-terminal residue" evidence="4">
    <location>
        <position position="1"/>
    </location>
</feature>
<evidence type="ECO:0000313" key="5">
    <source>
        <dbReference type="Proteomes" id="UP001148018"/>
    </source>
</evidence>
<dbReference type="PANTHER" id="PTHR10913">
    <property type="entry name" value="FOLLISTATIN-RELATED"/>
    <property type="match status" value="1"/>
</dbReference>
<keyword evidence="1" id="KW-1015">Disulfide bond</keyword>
<comment type="caution">
    <text evidence="4">The sequence shown here is derived from an EMBL/GenBank/DDBJ whole genome shotgun (WGS) entry which is preliminary data.</text>
</comment>
<feature type="compositionally biased region" description="Basic and acidic residues" evidence="2">
    <location>
        <begin position="51"/>
        <end position="103"/>
    </location>
</feature>
<dbReference type="Gene3D" id="3.30.60.30">
    <property type="match status" value="1"/>
</dbReference>
<dbReference type="InterPro" id="IPR050653">
    <property type="entry name" value="Prot_Inhib_GrowthFact_Antg"/>
</dbReference>
<dbReference type="InterPro" id="IPR036058">
    <property type="entry name" value="Kazal_dom_sf"/>
</dbReference>
<name>A0A9Q0DS82_9TELE</name>
<protein>
    <recommendedName>
        <fullName evidence="3">Kazal-like domain-containing protein</fullName>
    </recommendedName>
</protein>
<dbReference type="OrthoDB" id="328123at2759"/>
<dbReference type="Pfam" id="PF00050">
    <property type="entry name" value="Kazal_1"/>
    <property type="match status" value="1"/>
</dbReference>
<evidence type="ECO:0000259" key="3">
    <source>
        <dbReference type="PROSITE" id="PS51465"/>
    </source>
</evidence>
<dbReference type="AlphaFoldDB" id="A0A9Q0DS82"/>
<dbReference type="SMART" id="SM00280">
    <property type="entry name" value="KAZAL"/>
    <property type="match status" value="1"/>
</dbReference>
<sequence>IDLTSRKTETRRKRRTERGEISGHREERPVDRERRDQRTERGEISGQISGQREEIPEDRERRDQWTERGETSGQREERPVDRERRDQWTERGETRGQREERSCNNDYVPVCGSNHHNYQNECFLRRDSCKQQSEVLVMSDGACPAGRWPYLHLTFALPSP</sequence>
<dbReference type="SUPFAM" id="SSF100895">
    <property type="entry name" value="Kazal-type serine protease inhibitors"/>
    <property type="match status" value="1"/>
</dbReference>
<evidence type="ECO:0000313" key="4">
    <source>
        <dbReference type="EMBL" id="KAJ3591677.1"/>
    </source>
</evidence>
<dbReference type="PROSITE" id="PS51465">
    <property type="entry name" value="KAZAL_2"/>
    <property type="match status" value="1"/>
</dbReference>
<dbReference type="GO" id="GO:0030154">
    <property type="term" value="P:cell differentiation"/>
    <property type="evidence" value="ECO:0007669"/>
    <property type="project" value="TreeGrafter"/>
</dbReference>
<feature type="domain" description="Kazal-like" evidence="3">
    <location>
        <begin position="102"/>
        <end position="145"/>
    </location>
</feature>
<keyword evidence="5" id="KW-1185">Reference proteome</keyword>
<organism evidence="4 5">
    <name type="scientific">Muraenolepis orangiensis</name>
    <name type="common">Patagonian moray cod</name>
    <dbReference type="NCBI Taxonomy" id="630683"/>
    <lineage>
        <taxon>Eukaryota</taxon>
        <taxon>Metazoa</taxon>
        <taxon>Chordata</taxon>
        <taxon>Craniata</taxon>
        <taxon>Vertebrata</taxon>
        <taxon>Euteleostomi</taxon>
        <taxon>Actinopterygii</taxon>
        <taxon>Neopterygii</taxon>
        <taxon>Teleostei</taxon>
        <taxon>Neoteleostei</taxon>
        <taxon>Acanthomorphata</taxon>
        <taxon>Zeiogadaria</taxon>
        <taxon>Gadariae</taxon>
        <taxon>Gadiformes</taxon>
        <taxon>Muraenolepidoidei</taxon>
        <taxon>Muraenolepididae</taxon>
        <taxon>Muraenolepis</taxon>
    </lineage>
</organism>
<accession>A0A9Q0DS82</accession>
<reference evidence="4" key="1">
    <citation type="submission" date="2022-07" db="EMBL/GenBank/DDBJ databases">
        <title>Chromosome-level genome of Muraenolepis orangiensis.</title>
        <authorList>
            <person name="Kim J."/>
        </authorList>
    </citation>
    <scope>NUCLEOTIDE SEQUENCE</scope>
    <source>
        <strain evidence="4">KU_S4_2022</strain>
        <tissue evidence="4">Muscle</tissue>
    </source>
</reference>
<gene>
    <name evidence="4" type="ORF">NHX12_006809</name>
</gene>
<dbReference type="CDD" id="cd00104">
    <property type="entry name" value="KAZAL_FS"/>
    <property type="match status" value="1"/>
</dbReference>
<dbReference type="GO" id="GO:0005576">
    <property type="term" value="C:extracellular region"/>
    <property type="evidence" value="ECO:0007669"/>
    <property type="project" value="TreeGrafter"/>
</dbReference>
<evidence type="ECO:0000256" key="2">
    <source>
        <dbReference type="SAM" id="MobiDB-lite"/>
    </source>
</evidence>
<dbReference type="PANTHER" id="PTHR10913:SF80">
    <property type="entry name" value="TOMOREGULIN-2"/>
    <property type="match status" value="1"/>
</dbReference>